<evidence type="ECO:0000256" key="1">
    <source>
        <dbReference type="ARBA" id="ARBA00022603"/>
    </source>
</evidence>
<sequence>MLVGGEVVDSTAVWRCLPCDAPPRTRRRPPSGASRDGPPRTSTASWRSPRDATGLLVLIGRVLAEPPARRSSAAALPGCVSSPLLSCVESFLTYPCTYDLLYVWLMFSEKENHGCSLKDLLTEMDSVMRHHGARRSPADAAEATAPQTQPQPRSRRLPAVAAAAIPPPVEWDHGPDLSAAAAVAARRGDSRPRPLRRTSSPPSQLRAAAPSPGRGPVLFVAAASRRPLLPPPPSVTGIAFRFTAPSSPSQPPPLRHGDRRESHGPVPSVAGIGRSVAGIAGSIQPLPDESTSNPSIASVAVGKLRFIKNNTALRLVYCLFFAKEPQY</sequence>
<feature type="compositionally biased region" description="Low complexity" evidence="2">
    <location>
        <begin position="138"/>
        <end position="159"/>
    </location>
</feature>
<dbReference type="AlphaFoldDB" id="A0AAD8VZ10"/>
<feature type="region of interest" description="Disordered" evidence="2">
    <location>
        <begin position="24"/>
        <end position="47"/>
    </location>
</feature>
<reference evidence="3" key="1">
    <citation type="submission" date="2023-07" db="EMBL/GenBank/DDBJ databases">
        <title>A chromosome-level genome assembly of Lolium multiflorum.</title>
        <authorList>
            <person name="Chen Y."/>
            <person name="Copetti D."/>
            <person name="Kolliker R."/>
            <person name="Studer B."/>
        </authorList>
    </citation>
    <scope>NUCLEOTIDE SEQUENCE</scope>
    <source>
        <strain evidence="3">02402/16</strain>
        <tissue evidence="3">Leaf</tissue>
    </source>
</reference>
<keyword evidence="1" id="KW-0489">Methyltransferase</keyword>
<dbReference type="Proteomes" id="UP001231189">
    <property type="component" value="Unassembled WGS sequence"/>
</dbReference>
<keyword evidence="4" id="KW-1185">Reference proteome</keyword>
<evidence type="ECO:0000256" key="2">
    <source>
        <dbReference type="SAM" id="MobiDB-lite"/>
    </source>
</evidence>
<proteinExistence type="predicted"/>
<dbReference type="EMBL" id="JAUUTY010000005">
    <property type="protein sequence ID" value="KAK1626431.1"/>
    <property type="molecule type" value="Genomic_DNA"/>
</dbReference>
<comment type="caution">
    <text evidence="3">The sequence shown here is derived from an EMBL/GenBank/DDBJ whole genome shotgun (WGS) entry which is preliminary data.</text>
</comment>
<feature type="region of interest" description="Disordered" evidence="2">
    <location>
        <begin position="241"/>
        <end position="266"/>
    </location>
</feature>
<evidence type="ECO:0000313" key="4">
    <source>
        <dbReference type="Proteomes" id="UP001231189"/>
    </source>
</evidence>
<organism evidence="3 4">
    <name type="scientific">Lolium multiflorum</name>
    <name type="common">Italian ryegrass</name>
    <name type="synonym">Lolium perenne subsp. multiflorum</name>
    <dbReference type="NCBI Taxonomy" id="4521"/>
    <lineage>
        <taxon>Eukaryota</taxon>
        <taxon>Viridiplantae</taxon>
        <taxon>Streptophyta</taxon>
        <taxon>Embryophyta</taxon>
        <taxon>Tracheophyta</taxon>
        <taxon>Spermatophyta</taxon>
        <taxon>Magnoliopsida</taxon>
        <taxon>Liliopsida</taxon>
        <taxon>Poales</taxon>
        <taxon>Poaceae</taxon>
        <taxon>BOP clade</taxon>
        <taxon>Pooideae</taxon>
        <taxon>Poodae</taxon>
        <taxon>Poeae</taxon>
        <taxon>Poeae Chloroplast Group 2 (Poeae type)</taxon>
        <taxon>Loliodinae</taxon>
        <taxon>Loliinae</taxon>
        <taxon>Lolium</taxon>
    </lineage>
</organism>
<protein>
    <submittedName>
        <fullName evidence="3">Uncharacterized protein</fullName>
    </submittedName>
</protein>
<feature type="region of interest" description="Disordered" evidence="2">
    <location>
        <begin position="180"/>
        <end position="214"/>
    </location>
</feature>
<evidence type="ECO:0000313" key="3">
    <source>
        <dbReference type="EMBL" id="KAK1626431.1"/>
    </source>
</evidence>
<gene>
    <name evidence="3" type="ORF">QYE76_000746</name>
</gene>
<dbReference type="GO" id="GO:0008168">
    <property type="term" value="F:methyltransferase activity"/>
    <property type="evidence" value="ECO:0007669"/>
    <property type="project" value="UniProtKB-KW"/>
</dbReference>
<dbReference type="GO" id="GO:0032259">
    <property type="term" value="P:methylation"/>
    <property type="evidence" value="ECO:0007669"/>
    <property type="project" value="UniProtKB-KW"/>
</dbReference>
<feature type="region of interest" description="Disordered" evidence="2">
    <location>
        <begin position="130"/>
        <end position="159"/>
    </location>
</feature>
<dbReference type="InterPro" id="IPR004159">
    <property type="entry name" value="Put_SAM_MeTrfase"/>
</dbReference>
<accession>A0AAD8VZ10</accession>
<name>A0AAD8VZ10_LOLMU</name>
<keyword evidence="1" id="KW-0808">Transferase</keyword>
<dbReference type="Pfam" id="PF03141">
    <property type="entry name" value="Methyltransf_29"/>
    <property type="match status" value="1"/>
</dbReference>